<accession>A0ABQ6MC74</accession>
<evidence type="ECO:0000256" key="1">
    <source>
        <dbReference type="ARBA" id="ARBA00022679"/>
    </source>
</evidence>
<feature type="domain" description="N-acetyltransferase" evidence="2">
    <location>
        <begin position="96"/>
        <end position="213"/>
    </location>
</feature>
<dbReference type="PROSITE" id="PS51186">
    <property type="entry name" value="GNAT"/>
    <property type="match status" value="1"/>
</dbReference>
<dbReference type="PANTHER" id="PTHR13947">
    <property type="entry name" value="GNAT FAMILY N-ACETYLTRANSFERASE"/>
    <property type="match status" value="1"/>
</dbReference>
<dbReference type="SUPFAM" id="SSF55729">
    <property type="entry name" value="Acyl-CoA N-acyltransferases (Nat)"/>
    <property type="match status" value="1"/>
</dbReference>
<dbReference type="PANTHER" id="PTHR13947:SF37">
    <property type="entry name" value="LD18367P"/>
    <property type="match status" value="1"/>
</dbReference>
<evidence type="ECO:0000313" key="4">
    <source>
        <dbReference type="Proteomes" id="UP001165060"/>
    </source>
</evidence>
<dbReference type="Pfam" id="PF00583">
    <property type="entry name" value="Acetyltransf_1"/>
    <property type="match status" value="1"/>
</dbReference>
<dbReference type="InterPro" id="IPR000182">
    <property type="entry name" value="GNAT_dom"/>
</dbReference>
<name>A0ABQ6MC74_9STRA</name>
<dbReference type="InterPro" id="IPR050769">
    <property type="entry name" value="NAT_camello-type"/>
</dbReference>
<reference evidence="3 4" key="1">
    <citation type="journal article" date="2023" name="Commun. Biol.">
        <title>Genome analysis of Parmales, the sister group of diatoms, reveals the evolutionary specialization of diatoms from phago-mixotrophs to photoautotrophs.</title>
        <authorList>
            <person name="Ban H."/>
            <person name="Sato S."/>
            <person name="Yoshikawa S."/>
            <person name="Yamada K."/>
            <person name="Nakamura Y."/>
            <person name="Ichinomiya M."/>
            <person name="Sato N."/>
            <person name="Blanc-Mathieu R."/>
            <person name="Endo H."/>
            <person name="Kuwata A."/>
            <person name="Ogata H."/>
        </authorList>
    </citation>
    <scope>NUCLEOTIDE SEQUENCE [LARGE SCALE GENOMIC DNA]</scope>
</reference>
<keyword evidence="1" id="KW-0808">Transferase</keyword>
<evidence type="ECO:0000313" key="3">
    <source>
        <dbReference type="EMBL" id="GMI23405.1"/>
    </source>
</evidence>
<dbReference type="EMBL" id="BRYB01001331">
    <property type="protein sequence ID" value="GMI23405.1"/>
    <property type="molecule type" value="Genomic_DNA"/>
</dbReference>
<comment type="caution">
    <text evidence="3">The sequence shown here is derived from an EMBL/GenBank/DDBJ whole genome shotgun (WGS) entry which is preliminary data.</text>
</comment>
<organism evidence="3 4">
    <name type="scientific">Tetraparma gracilis</name>
    <dbReference type="NCBI Taxonomy" id="2962635"/>
    <lineage>
        <taxon>Eukaryota</taxon>
        <taxon>Sar</taxon>
        <taxon>Stramenopiles</taxon>
        <taxon>Ochrophyta</taxon>
        <taxon>Bolidophyceae</taxon>
        <taxon>Parmales</taxon>
        <taxon>Triparmaceae</taxon>
        <taxon>Tetraparma</taxon>
    </lineage>
</organism>
<dbReference type="Gene3D" id="3.40.630.30">
    <property type="match status" value="1"/>
</dbReference>
<dbReference type="InterPro" id="IPR016181">
    <property type="entry name" value="Acyl_CoA_acyltransferase"/>
</dbReference>
<dbReference type="Proteomes" id="UP001165060">
    <property type="component" value="Unassembled WGS sequence"/>
</dbReference>
<sequence length="225" mass="24428">MPRPRPPLLTISSLDYPSPPTLRALSDFFTASFWASKAGGSLTPQQTSFLRKSQAAEFGRRYRYSIDPPPKAYFGEGKPPLKTCAVIRAAQERGGGEAVVGMVGVEVDRVNVSEEEREEWPVMSNLSVGRDSRRQGIAELLVKEVEQVVGPGGWGFPQCYLLVEKANVPAVKLYRKLGYKAVYTDSEATTLVPQDRGVKSVPTEVLVMKKKLGGGGNPLAALFGG</sequence>
<protein>
    <recommendedName>
        <fullName evidence="2">N-acetyltransferase domain-containing protein</fullName>
    </recommendedName>
</protein>
<evidence type="ECO:0000259" key="2">
    <source>
        <dbReference type="PROSITE" id="PS51186"/>
    </source>
</evidence>
<keyword evidence="4" id="KW-1185">Reference proteome</keyword>
<proteinExistence type="predicted"/>
<gene>
    <name evidence="3" type="ORF">TeGR_g10411</name>
</gene>